<comment type="caution">
    <text evidence="7">The sequence shown here is derived from an EMBL/GenBank/DDBJ whole genome shotgun (WGS) entry which is preliminary data.</text>
</comment>
<evidence type="ECO:0000313" key="7">
    <source>
        <dbReference type="EMBL" id="MCL9817153.1"/>
    </source>
</evidence>
<reference evidence="7" key="2">
    <citation type="submission" date="2022-02" db="EMBL/GenBank/DDBJ databases">
        <authorList>
            <person name="Elcheninov A.G."/>
            <person name="Sorokin D.Y."/>
            <person name="Kublanov I.V."/>
        </authorList>
    </citation>
    <scope>NUCLEOTIDE SEQUENCE</scope>
    <source>
        <strain evidence="7">AArc-St2</strain>
    </source>
</reference>
<feature type="binding site" evidence="6">
    <location>
        <begin position="76"/>
        <end position="83"/>
    </location>
    <ligand>
        <name>ATP</name>
        <dbReference type="ChEBI" id="CHEBI:30616"/>
    </ligand>
</feature>
<sequence length="570" mass="61062">MTPQSTDSPVETDYEIAQNAAIDPIWEITEPFGLSQADVDPYGRYKAKLTPEAIDRIQSETEPDGKLVLVTGMTPTPMGEGKTVTAVGLGQALTQRGYKASITLREPSLGPVFGIKGGAAGGGYSQVLPMEDINLHFTGDMHALTAAHNLISTLLDNHIRQDTEPRIDRKAVRWKRAIDMNDRVLRNTVIGLGETGGAVREDGFLLTAASELMAVLCLSKTLSELKDRISRIIIAYDEGKNPVTVADIGATGPATLLLRDAIKPNVVQSIEGTPAFVHGGPFANIAHGTNSVIANDVALRLSEYVITEAGFGSDLGAEKFMHIVSHQTDVTPAAVVLVASIRALRYHGQEMWPADLDALKEPDVAAVRTGLRNVDKHVENLRKFGIPVVIAINRFPNDTDEEIEMVLDHCRNDLNVSTAVSTVHEDGGAGGISLAEHVVSAASQPSELTPLYEPEASIETKIETIATEIYGADSVTYSSQAKTDIERIESLDMDTPPICLSKTFHSLSDDPSLKGVPEGWSLTVWELYYSAGAGFVVVLTGDVMTLPGLPADPAATSMDIDTDGDISGLF</sequence>
<dbReference type="GO" id="GO:0035999">
    <property type="term" value="P:tetrahydrofolate interconversion"/>
    <property type="evidence" value="ECO:0007669"/>
    <property type="project" value="UniProtKB-UniRule"/>
</dbReference>
<evidence type="ECO:0000256" key="3">
    <source>
        <dbReference type="ARBA" id="ARBA00022598"/>
    </source>
</evidence>
<evidence type="ECO:0000256" key="5">
    <source>
        <dbReference type="ARBA" id="ARBA00022840"/>
    </source>
</evidence>
<dbReference type="EC" id="6.3.4.3" evidence="6"/>
<dbReference type="HAMAP" id="MF_01543">
    <property type="entry name" value="FTHFS"/>
    <property type="match status" value="1"/>
</dbReference>
<dbReference type="EMBL" id="JAKRVX010000003">
    <property type="protein sequence ID" value="MCL9817153.1"/>
    <property type="molecule type" value="Genomic_DNA"/>
</dbReference>
<dbReference type="InterPro" id="IPR027417">
    <property type="entry name" value="P-loop_NTPase"/>
</dbReference>
<reference evidence="7" key="1">
    <citation type="journal article" date="2022" name="Syst. Appl. Microbiol.">
        <title>Natronocalculus amylovorans gen. nov., sp. nov., and Natranaeroarchaeum aerophilus sp. nov., dominant culturable amylolytic natronoarchaea from hypersaline soda lakes in southwestern Siberia.</title>
        <authorList>
            <person name="Sorokin D.Y."/>
            <person name="Elcheninov A.G."/>
            <person name="Khizhniak T.V."/>
            <person name="Koenen M."/>
            <person name="Bale N.J."/>
            <person name="Damste J.S.S."/>
            <person name="Kublanov I.V."/>
        </authorList>
    </citation>
    <scope>NUCLEOTIDE SEQUENCE</scope>
    <source>
        <strain evidence="7">AArc-St2</strain>
    </source>
</reference>
<keyword evidence="8" id="KW-1185">Reference proteome</keyword>
<comment type="catalytic activity">
    <reaction evidence="6">
        <text>(6S)-5,6,7,8-tetrahydrofolate + formate + ATP = (6R)-10-formyltetrahydrofolate + ADP + phosphate</text>
        <dbReference type="Rhea" id="RHEA:20221"/>
        <dbReference type="ChEBI" id="CHEBI:15740"/>
        <dbReference type="ChEBI" id="CHEBI:30616"/>
        <dbReference type="ChEBI" id="CHEBI:43474"/>
        <dbReference type="ChEBI" id="CHEBI:57453"/>
        <dbReference type="ChEBI" id="CHEBI:195366"/>
        <dbReference type="ChEBI" id="CHEBI:456216"/>
        <dbReference type="EC" id="6.3.4.3"/>
    </reaction>
</comment>
<dbReference type="InterPro" id="IPR000559">
    <property type="entry name" value="Formate_THF_ligase"/>
</dbReference>
<dbReference type="Proteomes" id="UP001203207">
    <property type="component" value="Unassembled WGS sequence"/>
</dbReference>
<gene>
    <name evidence="6" type="primary">fhs</name>
    <name evidence="7" type="ORF">AArcSt2_09375</name>
</gene>
<proteinExistence type="inferred from homology"/>
<dbReference type="Gene3D" id="3.10.410.10">
    <property type="entry name" value="Formyltetrahydrofolate synthetase, domain 3"/>
    <property type="match status" value="1"/>
</dbReference>
<keyword evidence="2 6" id="KW-0554">One-carbon metabolism</keyword>
<comment type="pathway">
    <text evidence="1 6">One-carbon metabolism; tetrahydrofolate interconversion.</text>
</comment>
<dbReference type="SUPFAM" id="SSF52540">
    <property type="entry name" value="P-loop containing nucleoside triphosphate hydrolases"/>
    <property type="match status" value="1"/>
</dbReference>
<protein>
    <recommendedName>
        <fullName evidence="6">Formate--tetrahydrofolate ligase</fullName>
        <ecNumber evidence="6">6.3.4.3</ecNumber>
    </recommendedName>
    <alternativeName>
        <fullName evidence="6">Formyltetrahydrofolate synthetase</fullName>
        <shortName evidence="6">FHS</shortName>
        <shortName evidence="6">FTHFS</shortName>
    </alternativeName>
</protein>
<dbReference type="PROSITE" id="PS00721">
    <property type="entry name" value="FTHFS_1"/>
    <property type="match status" value="1"/>
</dbReference>
<comment type="similarity">
    <text evidence="6">Belongs to the formate--tetrahydrofolate ligase family.</text>
</comment>
<dbReference type="Pfam" id="PF01268">
    <property type="entry name" value="FTHFS"/>
    <property type="match status" value="1"/>
</dbReference>
<keyword evidence="3 6" id="KW-0436">Ligase</keyword>
<dbReference type="InterPro" id="IPR020628">
    <property type="entry name" value="Formate_THF_ligase_CS"/>
</dbReference>
<evidence type="ECO:0000256" key="4">
    <source>
        <dbReference type="ARBA" id="ARBA00022741"/>
    </source>
</evidence>
<dbReference type="Gene3D" id="3.30.1510.10">
    <property type="entry name" value="Domain 2, N(10)-formyltetrahydrofolate synthetase"/>
    <property type="match status" value="1"/>
</dbReference>
<dbReference type="Gene3D" id="3.40.50.300">
    <property type="entry name" value="P-loop containing nucleotide triphosphate hydrolases"/>
    <property type="match status" value="1"/>
</dbReference>
<dbReference type="GO" id="GO:0004329">
    <property type="term" value="F:formate-tetrahydrofolate ligase activity"/>
    <property type="evidence" value="ECO:0007669"/>
    <property type="project" value="UniProtKB-UniRule"/>
</dbReference>
<evidence type="ECO:0000256" key="2">
    <source>
        <dbReference type="ARBA" id="ARBA00022563"/>
    </source>
</evidence>
<dbReference type="GO" id="GO:0005524">
    <property type="term" value="F:ATP binding"/>
    <property type="evidence" value="ECO:0007669"/>
    <property type="project" value="UniProtKB-UniRule"/>
</dbReference>
<dbReference type="RefSeq" id="WP_250584160.1">
    <property type="nucleotide sequence ID" value="NZ_JAKRVX010000003.1"/>
</dbReference>
<evidence type="ECO:0000256" key="1">
    <source>
        <dbReference type="ARBA" id="ARBA00004777"/>
    </source>
</evidence>
<dbReference type="NCBIfam" id="NF010030">
    <property type="entry name" value="PRK13505.1"/>
    <property type="match status" value="1"/>
</dbReference>
<accession>A0AAE3K8L1</accession>
<keyword evidence="5 6" id="KW-0067">ATP-binding</keyword>
<organism evidence="7 8">
    <name type="scientific">Natronocalculus amylovorans</name>
    <dbReference type="NCBI Taxonomy" id="2917812"/>
    <lineage>
        <taxon>Archaea</taxon>
        <taxon>Methanobacteriati</taxon>
        <taxon>Methanobacteriota</taxon>
        <taxon>Stenosarchaea group</taxon>
        <taxon>Halobacteria</taxon>
        <taxon>Halobacteriales</taxon>
        <taxon>Haloferacaceae</taxon>
        <taxon>Natronocalculus</taxon>
    </lineage>
</organism>
<name>A0AAE3K8L1_9EURY</name>
<evidence type="ECO:0000256" key="6">
    <source>
        <dbReference type="HAMAP-Rule" id="MF_01543"/>
    </source>
</evidence>
<keyword evidence="4 6" id="KW-0547">Nucleotide-binding</keyword>
<evidence type="ECO:0000313" key="8">
    <source>
        <dbReference type="Proteomes" id="UP001203207"/>
    </source>
</evidence>
<dbReference type="AlphaFoldDB" id="A0AAE3K8L1"/>